<feature type="transmembrane region" description="Helical" evidence="1">
    <location>
        <begin position="6"/>
        <end position="26"/>
    </location>
</feature>
<name>A0A0C9M607_9FUNG</name>
<feature type="transmembrane region" description="Helical" evidence="1">
    <location>
        <begin position="125"/>
        <end position="147"/>
    </location>
</feature>
<dbReference type="EMBL" id="DF836372">
    <property type="protein sequence ID" value="GAN05136.1"/>
    <property type="molecule type" value="Genomic_DNA"/>
</dbReference>
<accession>A0A0C9M607</accession>
<keyword evidence="1" id="KW-1133">Transmembrane helix</keyword>
<feature type="transmembrane region" description="Helical" evidence="1">
    <location>
        <begin position="66"/>
        <end position="88"/>
    </location>
</feature>
<evidence type="ECO:0000313" key="3">
    <source>
        <dbReference type="Proteomes" id="UP000053815"/>
    </source>
</evidence>
<reference evidence="2" key="1">
    <citation type="submission" date="2014-09" db="EMBL/GenBank/DDBJ databases">
        <title>Draft genome sequence of an oleaginous Mucoromycotina fungus Mucor ambiguus NBRC6742.</title>
        <authorList>
            <person name="Takeda I."/>
            <person name="Yamane N."/>
            <person name="Morita T."/>
            <person name="Tamano K."/>
            <person name="Machida M."/>
            <person name="Baker S."/>
            <person name="Koike H."/>
        </authorList>
    </citation>
    <scope>NUCLEOTIDE SEQUENCE</scope>
    <source>
        <strain evidence="2">NBRC 6742</strain>
    </source>
</reference>
<proteinExistence type="predicted"/>
<dbReference type="AlphaFoldDB" id="A0A0C9M607"/>
<sequence length="154" mass="16878">MIDSWYFGAIYCCCRSLVATFMMLSLGARCCCGCRSLAVLAMISLDNLVLFAAAVAVYLLPWCELGTCFCCLCAVYCCCCSLIIAVLVMHSLGKLVLQFTAAAVAVYLLSWRLLDVCFCSCCRLFVVLAILYRVNLVLSAAASIYWLSWSCSVL</sequence>
<feature type="transmembrane region" description="Helical" evidence="1">
    <location>
        <begin position="38"/>
        <end position="60"/>
    </location>
</feature>
<feature type="non-terminal residue" evidence="2">
    <location>
        <position position="154"/>
    </location>
</feature>
<keyword evidence="1" id="KW-0812">Transmembrane</keyword>
<keyword evidence="3" id="KW-1185">Reference proteome</keyword>
<feature type="transmembrane region" description="Helical" evidence="1">
    <location>
        <begin position="95"/>
        <end position="113"/>
    </location>
</feature>
<gene>
    <name evidence="2" type="ORF">MAM1_0083d04605</name>
</gene>
<evidence type="ECO:0000313" key="2">
    <source>
        <dbReference type="EMBL" id="GAN05136.1"/>
    </source>
</evidence>
<dbReference type="Proteomes" id="UP000053815">
    <property type="component" value="Unassembled WGS sequence"/>
</dbReference>
<protein>
    <submittedName>
        <fullName evidence="2">Uncharacterized protein</fullName>
    </submittedName>
</protein>
<organism evidence="2">
    <name type="scientific">Mucor ambiguus</name>
    <dbReference type="NCBI Taxonomy" id="91626"/>
    <lineage>
        <taxon>Eukaryota</taxon>
        <taxon>Fungi</taxon>
        <taxon>Fungi incertae sedis</taxon>
        <taxon>Mucoromycota</taxon>
        <taxon>Mucoromycotina</taxon>
        <taxon>Mucoromycetes</taxon>
        <taxon>Mucorales</taxon>
        <taxon>Mucorineae</taxon>
        <taxon>Mucoraceae</taxon>
        <taxon>Mucor</taxon>
    </lineage>
</organism>
<keyword evidence="1" id="KW-0472">Membrane</keyword>
<evidence type="ECO:0000256" key="1">
    <source>
        <dbReference type="SAM" id="Phobius"/>
    </source>
</evidence>